<sequence>MQQLFSKLITTTDLEKELIIPNSAVENFRIREGQDFVDLLVKDVKGDIWKFRLTIKPTPVLTEGWLEFVQAKGVEQEDIVTFYKQQNEDFEEQYSIEVNRQPIQVVG</sequence>
<dbReference type="GO" id="GO:0003677">
    <property type="term" value="F:DNA binding"/>
    <property type="evidence" value="ECO:0007669"/>
    <property type="project" value="UniProtKB-KW"/>
</dbReference>
<evidence type="ECO:0000256" key="4">
    <source>
        <dbReference type="ARBA" id="ARBA00023163"/>
    </source>
</evidence>
<dbReference type="SUPFAM" id="SSF101936">
    <property type="entry name" value="DNA-binding pseudobarrel domain"/>
    <property type="match status" value="1"/>
</dbReference>
<dbReference type="SMART" id="SM01019">
    <property type="entry name" value="B3"/>
    <property type="match status" value="1"/>
</dbReference>
<protein>
    <recommendedName>
        <fullName evidence="6">TF-B3 domain-containing protein</fullName>
    </recommendedName>
</protein>
<keyword evidence="3" id="KW-0238">DNA-binding</keyword>
<evidence type="ECO:0000256" key="5">
    <source>
        <dbReference type="ARBA" id="ARBA00023242"/>
    </source>
</evidence>
<dbReference type="InterPro" id="IPR015300">
    <property type="entry name" value="DNA-bd_pseudobarrel_sf"/>
</dbReference>
<evidence type="ECO:0000256" key="1">
    <source>
        <dbReference type="ARBA" id="ARBA00004123"/>
    </source>
</evidence>
<gene>
    <name evidence="7" type="ORF">LWI28_012556</name>
</gene>
<proteinExistence type="predicted"/>
<dbReference type="AlphaFoldDB" id="A0AAD5JQ62"/>
<dbReference type="Pfam" id="PF02362">
    <property type="entry name" value="B3"/>
    <property type="match status" value="1"/>
</dbReference>
<dbReference type="PROSITE" id="PS50863">
    <property type="entry name" value="B3"/>
    <property type="match status" value="1"/>
</dbReference>
<dbReference type="InterPro" id="IPR003340">
    <property type="entry name" value="B3_DNA-bd"/>
</dbReference>
<name>A0AAD5JQ62_ACENE</name>
<reference evidence="7 8" key="1">
    <citation type="journal article" date="2022" name="Plant J.">
        <title>Strategies of tolerance reflected in two North American maple genomes.</title>
        <authorList>
            <person name="McEvoy S.L."/>
            <person name="Sezen U.U."/>
            <person name="Trouern-Trend A."/>
            <person name="McMahon S.M."/>
            <person name="Schaberg P.G."/>
            <person name="Yang J."/>
            <person name="Wegrzyn J.L."/>
            <person name="Swenson N.G."/>
        </authorList>
    </citation>
    <scope>NUCLEOTIDE SEQUENCE [LARGE SCALE GENOMIC DNA]</scope>
    <source>
        <strain evidence="7">91603</strain>
    </source>
</reference>
<dbReference type="EMBL" id="JAJSOW010000002">
    <property type="protein sequence ID" value="KAI9198254.1"/>
    <property type="molecule type" value="Genomic_DNA"/>
</dbReference>
<keyword evidence="2" id="KW-0805">Transcription regulation</keyword>
<keyword evidence="8" id="KW-1185">Reference proteome</keyword>
<organism evidence="7 8">
    <name type="scientific">Acer negundo</name>
    <name type="common">Box elder</name>
    <dbReference type="NCBI Taxonomy" id="4023"/>
    <lineage>
        <taxon>Eukaryota</taxon>
        <taxon>Viridiplantae</taxon>
        <taxon>Streptophyta</taxon>
        <taxon>Embryophyta</taxon>
        <taxon>Tracheophyta</taxon>
        <taxon>Spermatophyta</taxon>
        <taxon>Magnoliopsida</taxon>
        <taxon>eudicotyledons</taxon>
        <taxon>Gunneridae</taxon>
        <taxon>Pentapetalae</taxon>
        <taxon>rosids</taxon>
        <taxon>malvids</taxon>
        <taxon>Sapindales</taxon>
        <taxon>Sapindaceae</taxon>
        <taxon>Hippocastanoideae</taxon>
        <taxon>Acereae</taxon>
        <taxon>Acer</taxon>
    </lineage>
</organism>
<evidence type="ECO:0000313" key="8">
    <source>
        <dbReference type="Proteomes" id="UP001064489"/>
    </source>
</evidence>
<comment type="caution">
    <text evidence="7">The sequence shown here is derived from an EMBL/GenBank/DDBJ whole genome shotgun (WGS) entry which is preliminary data.</text>
</comment>
<evidence type="ECO:0000256" key="3">
    <source>
        <dbReference type="ARBA" id="ARBA00023125"/>
    </source>
</evidence>
<dbReference type="GO" id="GO:0005634">
    <property type="term" value="C:nucleus"/>
    <property type="evidence" value="ECO:0007669"/>
    <property type="project" value="UniProtKB-SubCell"/>
</dbReference>
<evidence type="ECO:0000313" key="7">
    <source>
        <dbReference type="EMBL" id="KAI9198254.1"/>
    </source>
</evidence>
<accession>A0AAD5JQ62</accession>
<keyword evidence="5" id="KW-0539">Nucleus</keyword>
<comment type="subcellular location">
    <subcellularLocation>
        <location evidence="1">Nucleus</location>
    </subcellularLocation>
</comment>
<keyword evidence="4" id="KW-0804">Transcription</keyword>
<dbReference type="CDD" id="cd10017">
    <property type="entry name" value="B3_DNA"/>
    <property type="match status" value="1"/>
</dbReference>
<feature type="domain" description="TF-B3" evidence="6">
    <location>
        <begin position="3"/>
        <end position="102"/>
    </location>
</feature>
<evidence type="ECO:0000259" key="6">
    <source>
        <dbReference type="PROSITE" id="PS50863"/>
    </source>
</evidence>
<dbReference type="Gene3D" id="2.40.330.10">
    <property type="entry name" value="DNA-binding pseudobarrel domain"/>
    <property type="match status" value="1"/>
</dbReference>
<evidence type="ECO:0000256" key="2">
    <source>
        <dbReference type="ARBA" id="ARBA00023015"/>
    </source>
</evidence>
<dbReference type="Proteomes" id="UP001064489">
    <property type="component" value="Chromosome 13"/>
</dbReference>